<dbReference type="AlphaFoldDB" id="S9P2T5"/>
<evidence type="ECO:0000313" key="1">
    <source>
        <dbReference type="EMBL" id="EPX58775.1"/>
    </source>
</evidence>
<keyword evidence="1" id="KW-0378">Hydrolase</keyword>
<reference evidence="1" key="1">
    <citation type="submission" date="2013-05" db="EMBL/GenBank/DDBJ databases">
        <title>Genome assembly of Cystobacter fuscus DSM 2262.</title>
        <authorList>
            <person name="Sharma G."/>
            <person name="Khatri I."/>
            <person name="Kaur C."/>
            <person name="Mayilraj S."/>
            <person name="Subramanian S."/>
        </authorList>
    </citation>
    <scope>NUCLEOTIDE SEQUENCE [LARGE SCALE GENOMIC DNA]</scope>
    <source>
        <strain evidence="1">DSM 2262</strain>
    </source>
</reference>
<dbReference type="GO" id="GO:0008233">
    <property type="term" value="F:peptidase activity"/>
    <property type="evidence" value="ECO:0007669"/>
    <property type="project" value="UniProtKB-KW"/>
</dbReference>
<protein>
    <submittedName>
        <fullName evidence="1">Milk-clotting protease</fullName>
    </submittedName>
</protein>
<name>S9P2T5_CYSF2</name>
<dbReference type="Proteomes" id="UP000011682">
    <property type="component" value="Unassembled WGS sequence"/>
</dbReference>
<keyword evidence="2" id="KW-1185">Reference proteome</keyword>
<proteinExistence type="predicted"/>
<organism evidence="1 2">
    <name type="scientific">Cystobacter fuscus (strain ATCC 25194 / DSM 2262 / NBRC 100088 / M29)</name>
    <dbReference type="NCBI Taxonomy" id="1242864"/>
    <lineage>
        <taxon>Bacteria</taxon>
        <taxon>Pseudomonadati</taxon>
        <taxon>Myxococcota</taxon>
        <taxon>Myxococcia</taxon>
        <taxon>Myxococcales</taxon>
        <taxon>Cystobacterineae</taxon>
        <taxon>Archangiaceae</taxon>
        <taxon>Cystobacter</taxon>
    </lineage>
</organism>
<keyword evidence="1" id="KW-0645">Protease</keyword>
<sequence length="59" mass="6164">MTFGCSGQPDETQEIVGNLVKAGFPANDIMIVDGKVYVGRDAEVSLAASREMLGTGDTT</sequence>
<dbReference type="GO" id="GO:0006508">
    <property type="term" value="P:proteolysis"/>
    <property type="evidence" value="ECO:0007669"/>
    <property type="project" value="UniProtKB-KW"/>
</dbReference>
<gene>
    <name evidence="1" type="ORF">D187_003736</name>
</gene>
<evidence type="ECO:0000313" key="2">
    <source>
        <dbReference type="Proteomes" id="UP000011682"/>
    </source>
</evidence>
<dbReference type="eggNOG" id="COG5549">
    <property type="taxonomic scope" value="Bacteria"/>
</dbReference>
<comment type="caution">
    <text evidence="1">The sequence shown here is derived from an EMBL/GenBank/DDBJ whole genome shotgun (WGS) entry which is preliminary data.</text>
</comment>
<dbReference type="EMBL" id="ANAH02000022">
    <property type="protein sequence ID" value="EPX58775.1"/>
    <property type="molecule type" value="Genomic_DNA"/>
</dbReference>
<accession>S9P2T5</accession>